<dbReference type="RefSeq" id="WP_343771576.1">
    <property type="nucleotide sequence ID" value="NZ_BAAACF010000014.1"/>
</dbReference>
<feature type="transmembrane region" description="Helical" evidence="1">
    <location>
        <begin position="9"/>
        <end position="28"/>
    </location>
</feature>
<organism evidence="2 3">
    <name type="scientific">Clostridium malenominatum</name>
    <dbReference type="NCBI Taxonomy" id="1539"/>
    <lineage>
        <taxon>Bacteria</taxon>
        <taxon>Bacillati</taxon>
        <taxon>Bacillota</taxon>
        <taxon>Clostridia</taxon>
        <taxon>Eubacteriales</taxon>
        <taxon>Clostridiaceae</taxon>
        <taxon>Clostridium</taxon>
    </lineage>
</organism>
<protein>
    <submittedName>
        <fullName evidence="2">DUF4230 domain-containing protein</fullName>
    </submittedName>
</protein>
<dbReference type="Pfam" id="PF14014">
    <property type="entry name" value="DUF4230"/>
    <property type="match status" value="1"/>
</dbReference>
<keyword evidence="3" id="KW-1185">Reference proteome</keyword>
<name>A0ABN1J8A9_9CLOT</name>
<reference evidence="2 3" key="1">
    <citation type="journal article" date="2019" name="Int. J. Syst. Evol. Microbiol.">
        <title>The Global Catalogue of Microorganisms (GCM) 10K type strain sequencing project: providing services to taxonomists for standard genome sequencing and annotation.</title>
        <authorList>
            <consortium name="The Broad Institute Genomics Platform"/>
            <consortium name="The Broad Institute Genome Sequencing Center for Infectious Disease"/>
            <person name="Wu L."/>
            <person name="Ma J."/>
        </authorList>
    </citation>
    <scope>NUCLEOTIDE SEQUENCE [LARGE SCALE GENOMIC DNA]</scope>
    <source>
        <strain evidence="2 3">JCM 1405</strain>
    </source>
</reference>
<keyword evidence="1" id="KW-1133">Transmembrane helix</keyword>
<evidence type="ECO:0000313" key="3">
    <source>
        <dbReference type="Proteomes" id="UP001500339"/>
    </source>
</evidence>
<dbReference type="EMBL" id="BAAACF010000014">
    <property type="protein sequence ID" value="GAA0731200.1"/>
    <property type="molecule type" value="Genomic_DNA"/>
</dbReference>
<dbReference type="Proteomes" id="UP001500339">
    <property type="component" value="Unassembled WGS sequence"/>
</dbReference>
<evidence type="ECO:0000313" key="2">
    <source>
        <dbReference type="EMBL" id="GAA0731200.1"/>
    </source>
</evidence>
<evidence type="ECO:0000256" key="1">
    <source>
        <dbReference type="SAM" id="Phobius"/>
    </source>
</evidence>
<keyword evidence="1" id="KW-0472">Membrane</keyword>
<gene>
    <name evidence="2" type="ORF">GCM10008905_33250</name>
</gene>
<comment type="caution">
    <text evidence="2">The sequence shown here is derived from an EMBL/GenBank/DDBJ whole genome shotgun (WGS) entry which is preliminary data.</text>
</comment>
<proteinExistence type="predicted"/>
<sequence>MKKILKNRTFIIIILSICLGFYMSYYLFVKKNSSLPGMTKSIENISKKAITSEAIINTLKEKKELIVMEASLDNELMLDDSWGNFEIFKKITYINLTGKGIYSIDLSMIEATNINIKNDSKVIYMKLPKPIIRGITLEEDKTTYKTETGLLRFGELKLTPEENNLLNLKAKDRMMEKLLETSNIFKAEESAKKSLTDIVNSIILDKENYSIIISFY</sequence>
<keyword evidence="1" id="KW-0812">Transmembrane</keyword>
<dbReference type="InterPro" id="IPR025324">
    <property type="entry name" value="DUF4230"/>
</dbReference>
<accession>A0ABN1J8A9</accession>